<keyword evidence="11" id="KW-0472">Membrane</keyword>
<gene>
    <name evidence="14" type="ORF">MNOR_LOCUS24936</name>
</gene>
<keyword evidence="5" id="KW-0808">Transferase</keyword>
<keyword evidence="10 13" id="KW-0333">Golgi apparatus</keyword>
<protein>
    <recommendedName>
        <fullName evidence="13">Alpha-1,3-mannosyl-glycoprotein 2-beta-N-acetylglucosaminyltransferase</fullName>
        <shortName evidence="13">GNT-I</shortName>
        <shortName evidence="13">GlcNAc-T I</shortName>
        <ecNumber evidence="13">2.4.1.101</ecNumber>
    </recommendedName>
    <alternativeName>
        <fullName evidence="13">N-glycosyl-oligosaccharide-glycoprotein N-acetylglucosaminyltransferase I</fullName>
    </alternativeName>
</protein>
<dbReference type="InterPro" id="IPR029044">
    <property type="entry name" value="Nucleotide-diphossugar_trans"/>
</dbReference>
<dbReference type="GO" id="GO:0047223">
    <property type="term" value="F:beta-1,3-galactosyl-O-glycosyl-glycoprotein beta-1,3-N-acetylglucosaminyltransferase activity"/>
    <property type="evidence" value="ECO:0007669"/>
    <property type="project" value="TreeGrafter"/>
</dbReference>
<keyword evidence="7 13" id="KW-0479">Metal-binding</keyword>
<dbReference type="EC" id="2.4.1.101" evidence="13"/>
<proteinExistence type="inferred from homology"/>
<evidence type="ECO:0000256" key="8">
    <source>
        <dbReference type="ARBA" id="ARBA00022968"/>
    </source>
</evidence>
<dbReference type="EMBL" id="CAXKWB010023300">
    <property type="protein sequence ID" value="CAL4125005.1"/>
    <property type="molecule type" value="Genomic_DNA"/>
</dbReference>
<feature type="non-terminal residue" evidence="14">
    <location>
        <position position="287"/>
    </location>
</feature>
<dbReference type="Gene3D" id="3.90.550.10">
    <property type="entry name" value="Spore Coat Polysaccharide Biosynthesis Protein SpsA, Chain A"/>
    <property type="match status" value="1"/>
</dbReference>
<evidence type="ECO:0000256" key="5">
    <source>
        <dbReference type="ARBA" id="ARBA00022679"/>
    </source>
</evidence>
<dbReference type="Proteomes" id="UP001497623">
    <property type="component" value="Unassembled WGS sequence"/>
</dbReference>
<comment type="function">
    <text evidence="13">Initiates complex N-linked carbohydrate formation. Essential for the conversion of high-mannose to hybrid and complex N-glycans.</text>
</comment>
<evidence type="ECO:0000256" key="3">
    <source>
        <dbReference type="ARBA" id="ARBA00006492"/>
    </source>
</evidence>
<keyword evidence="15" id="KW-1185">Reference proteome</keyword>
<comment type="subcellular location">
    <subcellularLocation>
        <location evidence="1 13">Golgi apparatus membrane</location>
        <topology evidence="1 13">Single-pass type II membrane protein</topology>
    </subcellularLocation>
</comment>
<evidence type="ECO:0000256" key="6">
    <source>
        <dbReference type="ARBA" id="ARBA00022692"/>
    </source>
</evidence>
<dbReference type="SUPFAM" id="SSF53448">
    <property type="entry name" value="Nucleotide-diphospho-sugar transferases"/>
    <property type="match status" value="1"/>
</dbReference>
<dbReference type="PANTHER" id="PTHR46396:SF2">
    <property type="entry name" value="ILEI_PANDER DOMAIN-CONTAINING PROTEIN"/>
    <property type="match status" value="1"/>
</dbReference>
<evidence type="ECO:0000256" key="11">
    <source>
        <dbReference type="ARBA" id="ARBA00023136"/>
    </source>
</evidence>
<keyword evidence="9" id="KW-1133">Transmembrane helix</keyword>
<evidence type="ECO:0000256" key="10">
    <source>
        <dbReference type="ARBA" id="ARBA00023034"/>
    </source>
</evidence>
<name>A0AAV2RGG9_MEGNR</name>
<evidence type="ECO:0000256" key="12">
    <source>
        <dbReference type="ARBA" id="ARBA00023211"/>
    </source>
</evidence>
<comment type="pathway">
    <text evidence="2 13">Protein modification; protein glycosylation.</text>
</comment>
<keyword evidence="8 13" id="KW-0735">Signal-anchor</keyword>
<dbReference type="GO" id="GO:0030145">
    <property type="term" value="F:manganese ion binding"/>
    <property type="evidence" value="ECO:0007669"/>
    <property type="project" value="UniProtKB-UniRule"/>
</dbReference>
<evidence type="ECO:0000256" key="2">
    <source>
        <dbReference type="ARBA" id="ARBA00004922"/>
    </source>
</evidence>
<comment type="catalytic activity">
    <reaction evidence="13">
        <text>N(4)-(alpha-D-Man-(1-&gt;3)-[alpha-D-Man-(1-&gt;3)-[alpha-D-Man-(1-&gt;6)]-alpha-D-Man-(1-&gt;6)]-beta-D-Man-(1-&gt;4)-beta-D-GlcNAc-(1-&gt;4)-beta-D-GlcNAc)-L-asparaginyl-[protein] (N-glucan mannose isomer 5A1,2) + UDP-N-acetyl-alpha-D-glucosamine = N(4)-{beta-D-GlcNAc-(1-&gt;2)-alpha-D-Man-(1-&gt;3)-[alpha-D-Man-(1-&gt;3)-[alpha-D-Man-(1-&gt;6)]-alpha-D-Man-(1-&gt;6)]-beta-D-Man-(1-&gt;4)-beta-D-GlcNAc-(1-&gt;4)-beta-D-GlcNAc}-L-asparaginyl-[protein] + UDP + H(+)</text>
        <dbReference type="Rhea" id="RHEA:11456"/>
        <dbReference type="Rhea" id="RHEA-COMP:14367"/>
        <dbReference type="Rhea" id="RHEA-COMP:14368"/>
        <dbReference type="ChEBI" id="CHEBI:15378"/>
        <dbReference type="ChEBI" id="CHEBI:57705"/>
        <dbReference type="ChEBI" id="CHEBI:58223"/>
        <dbReference type="ChEBI" id="CHEBI:59087"/>
        <dbReference type="ChEBI" id="CHEBI:60625"/>
        <dbReference type="EC" id="2.4.1.101"/>
    </reaction>
</comment>
<keyword evidence="4 13" id="KW-0328">Glycosyltransferase</keyword>
<sequence>MELPITVTNRTGEYIDWTIGYQITFALQYILNKYEDADFIIVTEEDVLVSPDFFVFLNRSVPLLRTDPSLYCATAYNDLTYPHNSYDAQVAYRTKSFPNYGWMVGRSFAYKMIAKIKEILPQNPQQSWDIITYFRTSKGMECIVPEVSRSKHMAVGGTHLNQLAIRMWYINKNYNQDPNFTITNMDMLSKSTYEVHIQSLLSKAQYIDILDTYPCDDNFYQRITVVPDEVLIILFESTTAPDSFRSNEHWEALANCLGIYSLEAHDGHHGLYRLRYGPAHLLLMAYP</sequence>
<accession>A0AAV2RGG9</accession>
<comment type="cofactor">
    <cofactor evidence="13">
        <name>Mn(2+)</name>
        <dbReference type="ChEBI" id="CHEBI:29035"/>
    </cofactor>
    <text evidence="13">The cofactor is mostly bound to the substrate.</text>
</comment>
<evidence type="ECO:0000313" key="15">
    <source>
        <dbReference type="Proteomes" id="UP001497623"/>
    </source>
</evidence>
<reference evidence="14 15" key="1">
    <citation type="submission" date="2024-05" db="EMBL/GenBank/DDBJ databases">
        <authorList>
            <person name="Wallberg A."/>
        </authorList>
    </citation>
    <scope>NUCLEOTIDE SEQUENCE [LARGE SCALE GENOMIC DNA]</scope>
</reference>
<dbReference type="InterPro" id="IPR004139">
    <property type="entry name" value="Glyco_trans_13"/>
</dbReference>
<organism evidence="14 15">
    <name type="scientific">Meganyctiphanes norvegica</name>
    <name type="common">Northern krill</name>
    <name type="synonym">Thysanopoda norvegica</name>
    <dbReference type="NCBI Taxonomy" id="48144"/>
    <lineage>
        <taxon>Eukaryota</taxon>
        <taxon>Metazoa</taxon>
        <taxon>Ecdysozoa</taxon>
        <taxon>Arthropoda</taxon>
        <taxon>Crustacea</taxon>
        <taxon>Multicrustacea</taxon>
        <taxon>Malacostraca</taxon>
        <taxon>Eumalacostraca</taxon>
        <taxon>Eucarida</taxon>
        <taxon>Euphausiacea</taxon>
        <taxon>Euphausiidae</taxon>
        <taxon>Meganyctiphanes</taxon>
    </lineage>
</organism>
<evidence type="ECO:0000256" key="7">
    <source>
        <dbReference type="ARBA" id="ARBA00022723"/>
    </source>
</evidence>
<dbReference type="PANTHER" id="PTHR46396">
    <property type="entry name" value="PROTEIN O-LINKED-MANNOSE BETA-1,2-N-ACETYLGLUCOSAMINYLTRANSFERASE 1"/>
    <property type="match status" value="1"/>
</dbReference>
<evidence type="ECO:0000256" key="4">
    <source>
        <dbReference type="ARBA" id="ARBA00022676"/>
    </source>
</evidence>
<evidence type="ECO:0000256" key="9">
    <source>
        <dbReference type="ARBA" id="ARBA00022989"/>
    </source>
</evidence>
<evidence type="ECO:0000256" key="13">
    <source>
        <dbReference type="RuleBase" id="RU368119"/>
    </source>
</evidence>
<keyword evidence="6" id="KW-0812">Transmembrane</keyword>
<comment type="caution">
    <text evidence="14">The sequence shown here is derived from an EMBL/GenBank/DDBJ whole genome shotgun (WGS) entry which is preliminary data.</text>
</comment>
<evidence type="ECO:0000313" key="14">
    <source>
        <dbReference type="EMBL" id="CAL4125005.1"/>
    </source>
</evidence>
<dbReference type="InterPro" id="IPR052463">
    <property type="entry name" value="O-linked_mannose_GnT"/>
</dbReference>
<dbReference type="GO" id="GO:0003827">
    <property type="term" value="F:alpha-1,3-mannosylglycoprotein 2-beta-N-acetylglucosaminyltransferase activity"/>
    <property type="evidence" value="ECO:0007669"/>
    <property type="project" value="UniProtKB-UniRule"/>
</dbReference>
<dbReference type="GO" id="GO:0016266">
    <property type="term" value="P:protein O-linked glycosylation via N-acetyl-galactosamine"/>
    <property type="evidence" value="ECO:0007669"/>
    <property type="project" value="TreeGrafter"/>
</dbReference>
<comment type="similarity">
    <text evidence="3 13">Belongs to the glycosyltransferase 13 family.</text>
</comment>
<dbReference type="Pfam" id="PF03071">
    <property type="entry name" value="GNT-I"/>
    <property type="match status" value="1"/>
</dbReference>
<dbReference type="GO" id="GO:0000139">
    <property type="term" value="C:Golgi membrane"/>
    <property type="evidence" value="ECO:0007669"/>
    <property type="project" value="UniProtKB-SubCell"/>
</dbReference>
<dbReference type="AlphaFoldDB" id="A0AAV2RGG9"/>
<keyword evidence="12 13" id="KW-0464">Manganese</keyword>
<evidence type="ECO:0000256" key="1">
    <source>
        <dbReference type="ARBA" id="ARBA00004323"/>
    </source>
</evidence>